<sequence>MGREILELNTEDSSTILVAVEIPETNVGQVSAVGETSIKKLDQSFSIVQDLIVRASRPLTKAFQQLHEETQATDAEVELGINFTSKGSVYLVEASGQASLKVTLKWNLTPKLKSSNPG</sequence>
<accession>A0A0V7ZZV2</accession>
<gene>
    <name evidence="2" type="ORF">BC008_36430</name>
</gene>
<dbReference type="InterPro" id="IPR045794">
    <property type="entry name" value="Trypco1"/>
</dbReference>
<evidence type="ECO:0000313" key="3">
    <source>
        <dbReference type="Proteomes" id="UP000053372"/>
    </source>
</evidence>
<dbReference type="EMBL" id="LMTZ01000013">
    <property type="protein sequence ID" value="KST69846.1"/>
    <property type="molecule type" value="Genomic_DNA"/>
</dbReference>
<evidence type="ECO:0000313" key="2">
    <source>
        <dbReference type="EMBL" id="KST69846.1"/>
    </source>
</evidence>
<name>A0A0V7ZZV2_9CYAN</name>
<comment type="caution">
    <text evidence="2">The sequence shown here is derived from an EMBL/GenBank/DDBJ whole genome shotgun (WGS) entry which is preliminary data.</text>
</comment>
<evidence type="ECO:0000259" key="1">
    <source>
        <dbReference type="Pfam" id="PF19493"/>
    </source>
</evidence>
<dbReference type="AlphaFoldDB" id="A0A0V7ZZV2"/>
<dbReference type="RefSeq" id="WP_027844769.1">
    <property type="nucleotide sequence ID" value="NZ_LMTZ01000013.1"/>
</dbReference>
<reference evidence="2 3" key="1">
    <citation type="journal article" date="2015" name="Genome Announc.">
        <title>Draft Genome of the Euendolithic (true boring) Cyanobacterium Mastigocoleus testarum strain BC008.</title>
        <authorList>
            <person name="Guida B.S."/>
            <person name="Garcia-Pichel F."/>
        </authorList>
    </citation>
    <scope>NUCLEOTIDE SEQUENCE [LARGE SCALE GENOMIC DNA]</scope>
    <source>
        <strain evidence="2 3">BC008</strain>
    </source>
</reference>
<organism evidence="2 3">
    <name type="scientific">Mastigocoleus testarum BC008</name>
    <dbReference type="NCBI Taxonomy" id="371196"/>
    <lineage>
        <taxon>Bacteria</taxon>
        <taxon>Bacillati</taxon>
        <taxon>Cyanobacteriota</taxon>
        <taxon>Cyanophyceae</taxon>
        <taxon>Nostocales</taxon>
        <taxon>Hapalosiphonaceae</taxon>
        <taxon>Mastigocoleus</taxon>
    </lineage>
</organism>
<proteinExistence type="predicted"/>
<feature type="domain" description="Trypsin-co-occurring" evidence="1">
    <location>
        <begin position="10"/>
        <end position="107"/>
    </location>
</feature>
<protein>
    <recommendedName>
        <fullName evidence="1">Trypsin-co-occurring domain-containing protein</fullName>
    </recommendedName>
</protein>
<dbReference type="Pfam" id="PF19493">
    <property type="entry name" value="Trypco1"/>
    <property type="match status" value="1"/>
</dbReference>
<dbReference type="OrthoDB" id="489721at2"/>
<dbReference type="NCBIfam" id="NF041216">
    <property type="entry name" value="CU044_2847_fam"/>
    <property type="match status" value="1"/>
</dbReference>
<dbReference type="Proteomes" id="UP000053372">
    <property type="component" value="Unassembled WGS sequence"/>
</dbReference>
<keyword evidence="3" id="KW-1185">Reference proteome</keyword>